<dbReference type="Pfam" id="PF22252">
    <property type="entry name" value="PNGase_F-II_N"/>
    <property type="match status" value="1"/>
</dbReference>
<protein>
    <submittedName>
        <fullName evidence="1">GLPGLI family protein</fullName>
    </submittedName>
</protein>
<accession>A0ABY4BJL1</accession>
<proteinExistence type="predicted"/>
<evidence type="ECO:0000313" key="1">
    <source>
        <dbReference type="EMBL" id="UOE39381.1"/>
    </source>
</evidence>
<dbReference type="NCBIfam" id="TIGR01200">
    <property type="entry name" value="GLPGLI"/>
    <property type="match status" value="1"/>
</dbReference>
<gene>
    <name evidence="1" type="ORF">MTP08_06295</name>
</gene>
<name>A0ABY4BJL1_9FLAO</name>
<dbReference type="EMBL" id="CP094529">
    <property type="protein sequence ID" value="UOE39381.1"/>
    <property type="molecule type" value="Genomic_DNA"/>
</dbReference>
<reference evidence="1 2" key="1">
    <citation type="submission" date="2022-03" db="EMBL/GenBank/DDBJ databases">
        <title>Chryseobacterium sp. isolated from the Andong Sikhe.</title>
        <authorList>
            <person name="Won M."/>
            <person name="Kim S.-J."/>
            <person name="Kwon S.-W."/>
        </authorList>
    </citation>
    <scope>NUCLEOTIDE SEQUENCE [LARGE SCALE GENOMIC DNA]</scope>
    <source>
        <strain evidence="1 2">ADR-1</strain>
    </source>
</reference>
<dbReference type="RefSeq" id="WP_243577551.1">
    <property type="nucleotide sequence ID" value="NZ_CP094529.1"/>
</dbReference>
<keyword evidence="2" id="KW-1185">Reference proteome</keyword>
<evidence type="ECO:0000313" key="2">
    <source>
        <dbReference type="Proteomes" id="UP000831068"/>
    </source>
</evidence>
<sequence>MAYNNSVMKKFLLTLFVVLFSYVIGQNKSIVVEYNYFPGQYEEEASNNYLFLNENHNIFFLYGTAGTELKFENIENDFKKSRIGSIIDHISDNKLLFTGYMTGSKRYLTEDNLPKIIWSLKNESKEILGYKCYKAEGTFRGRNWIAWYSPQIASQLGPWKIGGLPGLVLEAYTDKDEYKYTARRILTNSNLTVPQGIIDYINEKKGSIIPFKEYIEKENEFIQSLSSEQLSSMPTGTTLVKQPLRNAQIESIFEWEY</sequence>
<dbReference type="InterPro" id="IPR005901">
    <property type="entry name" value="GLPGLI"/>
</dbReference>
<organism evidence="1 2">
    <name type="scientific">Chryseobacterium oryzae</name>
    <dbReference type="NCBI Taxonomy" id="2929799"/>
    <lineage>
        <taxon>Bacteria</taxon>
        <taxon>Pseudomonadati</taxon>
        <taxon>Bacteroidota</taxon>
        <taxon>Flavobacteriia</taxon>
        <taxon>Flavobacteriales</taxon>
        <taxon>Weeksellaceae</taxon>
        <taxon>Chryseobacterium group</taxon>
        <taxon>Chryseobacterium</taxon>
    </lineage>
</organism>
<dbReference type="Proteomes" id="UP000831068">
    <property type="component" value="Chromosome"/>
</dbReference>